<evidence type="ECO:0000256" key="2">
    <source>
        <dbReference type="SAM" id="Phobius"/>
    </source>
</evidence>
<dbReference type="Proteomes" id="UP000571554">
    <property type="component" value="Unassembled WGS sequence"/>
</dbReference>
<keyword evidence="2" id="KW-0812">Transmembrane</keyword>
<dbReference type="AlphaFoldDB" id="A0A7W9WWS1"/>
<comment type="caution">
    <text evidence="4">The sequence shown here is derived from an EMBL/GenBank/DDBJ whole genome shotgun (WGS) entry which is preliminary data.</text>
</comment>
<keyword evidence="4" id="KW-0407">Ion channel</keyword>
<feature type="region of interest" description="Disordered" evidence="1">
    <location>
        <begin position="1"/>
        <end position="36"/>
    </location>
</feature>
<keyword evidence="4" id="KW-0813">Transport</keyword>
<feature type="transmembrane region" description="Helical" evidence="2">
    <location>
        <begin position="102"/>
        <end position="123"/>
    </location>
</feature>
<dbReference type="InterPro" id="IPR013099">
    <property type="entry name" value="K_chnl_dom"/>
</dbReference>
<feature type="transmembrane region" description="Helical" evidence="2">
    <location>
        <begin position="43"/>
        <end position="60"/>
    </location>
</feature>
<accession>A0A7W9WWS1</accession>
<evidence type="ECO:0000259" key="3">
    <source>
        <dbReference type="Pfam" id="PF07885"/>
    </source>
</evidence>
<feature type="compositionally biased region" description="Polar residues" evidence="1">
    <location>
        <begin position="25"/>
        <end position="35"/>
    </location>
</feature>
<dbReference type="EMBL" id="JACHBW010000034">
    <property type="protein sequence ID" value="MBB6106901.1"/>
    <property type="molecule type" value="Genomic_DNA"/>
</dbReference>
<dbReference type="GO" id="GO:0034220">
    <property type="term" value="P:monoatomic ion transmembrane transport"/>
    <property type="evidence" value="ECO:0007669"/>
    <property type="project" value="UniProtKB-KW"/>
</dbReference>
<name>A0A7W9WWS1_9BURK</name>
<protein>
    <submittedName>
        <fullName evidence="4">Voltage-gated potassium channel</fullName>
    </submittedName>
</protein>
<evidence type="ECO:0000256" key="1">
    <source>
        <dbReference type="SAM" id="MobiDB-lite"/>
    </source>
</evidence>
<dbReference type="Gene3D" id="1.10.287.70">
    <property type="match status" value="1"/>
</dbReference>
<proteinExistence type="predicted"/>
<dbReference type="RefSeq" id="WP_260175539.1">
    <property type="nucleotide sequence ID" value="NZ_JACHBW010000034.1"/>
</dbReference>
<gene>
    <name evidence="4" type="ORF">F4827_006780</name>
</gene>
<organism evidence="4 5">
    <name type="scientific">Paraburkholderia bannensis</name>
    <dbReference type="NCBI Taxonomy" id="765414"/>
    <lineage>
        <taxon>Bacteria</taxon>
        <taxon>Pseudomonadati</taxon>
        <taxon>Pseudomonadota</taxon>
        <taxon>Betaproteobacteria</taxon>
        <taxon>Burkholderiales</taxon>
        <taxon>Burkholderiaceae</taxon>
        <taxon>Paraburkholderia</taxon>
    </lineage>
</organism>
<keyword evidence="5" id="KW-1185">Reference proteome</keyword>
<dbReference type="SUPFAM" id="SSF81324">
    <property type="entry name" value="Voltage-gated potassium channels"/>
    <property type="match status" value="1"/>
</dbReference>
<feature type="transmembrane region" description="Helical" evidence="2">
    <location>
        <begin position="72"/>
        <end position="90"/>
    </location>
</feature>
<feature type="transmembrane region" description="Helical" evidence="2">
    <location>
        <begin position="159"/>
        <end position="180"/>
    </location>
</feature>
<sequence>MSDFGAALGRSTMGTQMGSGEHDTNTNPGHSSNRKSLTDAPSFAHWALLTGCLIAIPAFYLELLATSHATLLISRLLYAAMAAACSAAIVRPLCLEFTPKQFYGNYGFDVVITAGAVLSVFGGETPWSSFEWILRLAFMGAIALRIATMLRAYVEPTRLAWLPVAGAGVLLLGGAGFYALEPGVHSYAEGLWLAFESSATVGYGDIAPTTPASRIFAVFVVLLGYGMFSLAFGGLAAWLIGKEERRLRHEMHRDIKSLREEIQALRGEFSSAPAAITLRHGRASSRAFAHQVPNARSRQKGARVN</sequence>
<feature type="transmembrane region" description="Helical" evidence="2">
    <location>
        <begin position="129"/>
        <end position="147"/>
    </location>
</feature>
<reference evidence="4 5" key="1">
    <citation type="submission" date="2020-08" db="EMBL/GenBank/DDBJ databases">
        <title>Above-ground endophytic microbial communities from plants in different locations in the United States.</title>
        <authorList>
            <person name="Frank C."/>
        </authorList>
    </citation>
    <scope>NUCLEOTIDE SEQUENCE [LARGE SCALE GENOMIC DNA]</scope>
    <source>
        <strain evidence="4 5">WP4_2_2</strain>
    </source>
</reference>
<evidence type="ECO:0000313" key="5">
    <source>
        <dbReference type="Proteomes" id="UP000571554"/>
    </source>
</evidence>
<evidence type="ECO:0000313" key="4">
    <source>
        <dbReference type="EMBL" id="MBB6106901.1"/>
    </source>
</evidence>
<dbReference type="Pfam" id="PF07885">
    <property type="entry name" value="Ion_trans_2"/>
    <property type="match status" value="1"/>
</dbReference>
<keyword evidence="4" id="KW-0406">Ion transport</keyword>
<feature type="domain" description="Potassium channel" evidence="3">
    <location>
        <begin position="169"/>
        <end position="239"/>
    </location>
</feature>
<feature type="transmembrane region" description="Helical" evidence="2">
    <location>
        <begin position="215"/>
        <end position="241"/>
    </location>
</feature>
<keyword evidence="2" id="KW-0472">Membrane</keyword>
<keyword evidence="2" id="KW-1133">Transmembrane helix</keyword>